<sequence length="220" mass="24373">MLPPLQLFSVLPSGLNCLQRGIPCNRFLPIYSSFGIKCGGSRAITASDGTQYEVDDQNLTAASYYVVDTQKWGGRLREKDFDIRGKAGGSNRAVVENYIAPVTDNFLEIHLFWAGRGTCRTPTQGYYGPAISAISIAPYDFNSTVRNQPLSTSREKKKTGFIVGIAVGIAALCALFILVIFLWRLRRKKMDWDDDEGKIARLSFVPDCICDGEREAEAMV</sequence>
<keyword evidence="7" id="KW-0325">Glycoprotein</keyword>
<evidence type="ECO:0000256" key="4">
    <source>
        <dbReference type="ARBA" id="ARBA00022729"/>
    </source>
</evidence>
<keyword evidence="2" id="KW-0597">Phosphoprotein</keyword>
<reference evidence="10" key="1">
    <citation type="submission" date="2017-07" db="EMBL/GenBank/DDBJ databases">
        <title>Taro Niue Genome Assembly and Annotation.</title>
        <authorList>
            <person name="Atibalentja N."/>
            <person name="Keating K."/>
            <person name="Fields C.J."/>
        </authorList>
    </citation>
    <scope>NUCLEOTIDE SEQUENCE</scope>
    <source>
        <strain evidence="10">Niue_2</strain>
        <tissue evidence="10">Leaf</tissue>
    </source>
</reference>
<evidence type="ECO:0000256" key="5">
    <source>
        <dbReference type="ARBA" id="ARBA00022741"/>
    </source>
</evidence>
<name>A0A843UWH3_COLES</name>
<dbReference type="OrthoDB" id="663146at2759"/>
<dbReference type="GO" id="GO:0004674">
    <property type="term" value="F:protein serine/threonine kinase activity"/>
    <property type="evidence" value="ECO:0007669"/>
    <property type="project" value="UniProtKB-EC"/>
</dbReference>
<evidence type="ECO:0000256" key="6">
    <source>
        <dbReference type="ARBA" id="ARBA00022840"/>
    </source>
</evidence>
<dbReference type="GO" id="GO:0005524">
    <property type="term" value="F:ATP binding"/>
    <property type="evidence" value="ECO:0007669"/>
    <property type="project" value="UniProtKB-KW"/>
</dbReference>
<keyword evidence="6" id="KW-0067">ATP-binding</keyword>
<protein>
    <recommendedName>
        <fullName evidence="1">non-specific serine/threonine protein kinase</fullName>
        <ecNumber evidence="1">2.7.11.1</ecNumber>
    </recommendedName>
</protein>
<dbReference type="GO" id="GO:0005886">
    <property type="term" value="C:plasma membrane"/>
    <property type="evidence" value="ECO:0007669"/>
    <property type="project" value="TreeGrafter"/>
</dbReference>
<dbReference type="AlphaFoldDB" id="A0A843UWH3"/>
<evidence type="ECO:0000313" key="11">
    <source>
        <dbReference type="Proteomes" id="UP000652761"/>
    </source>
</evidence>
<evidence type="ECO:0000256" key="3">
    <source>
        <dbReference type="ARBA" id="ARBA00022679"/>
    </source>
</evidence>
<evidence type="ECO:0000256" key="7">
    <source>
        <dbReference type="ARBA" id="ARBA00023180"/>
    </source>
</evidence>
<dbReference type="PANTHER" id="PTHR48006">
    <property type="entry name" value="LEUCINE-RICH REPEAT-CONTAINING PROTEIN DDB_G0281931-RELATED"/>
    <property type="match status" value="1"/>
</dbReference>
<keyword evidence="5" id="KW-0547">Nucleotide-binding</keyword>
<dbReference type="InterPro" id="IPR051824">
    <property type="entry name" value="LRR_Rcpt-Like_S/T_Kinase"/>
</dbReference>
<dbReference type="Proteomes" id="UP000652761">
    <property type="component" value="Unassembled WGS sequence"/>
</dbReference>
<dbReference type="Pfam" id="PF11721">
    <property type="entry name" value="Malectin"/>
    <property type="match status" value="1"/>
</dbReference>
<dbReference type="PANTHER" id="PTHR48006:SF34">
    <property type="entry name" value="OS08G0203700 PROTEIN"/>
    <property type="match status" value="1"/>
</dbReference>
<evidence type="ECO:0000259" key="9">
    <source>
        <dbReference type="Pfam" id="PF11721"/>
    </source>
</evidence>
<comment type="caution">
    <text evidence="10">The sequence shown here is derived from an EMBL/GenBank/DDBJ whole genome shotgun (WGS) entry which is preliminary data.</text>
</comment>
<evidence type="ECO:0000313" key="10">
    <source>
        <dbReference type="EMBL" id="MQL85063.1"/>
    </source>
</evidence>
<keyword evidence="4" id="KW-0732">Signal</keyword>
<keyword evidence="8" id="KW-0472">Membrane</keyword>
<feature type="transmembrane region" description="Helical" evidence="8">
    <location>
        <begin position="161"/>
        <end position="183"/>
    </location>
</feature>
<dbReference type="InterPro" id="IPR021720">
    <property type="entry name" value="Malectin_dom"/>
</dbReference>
<dbReference type="EMBL" id="NMUH01000804">
    <property type="protein sequence ID" value="MQL85063.1"/>
    <property type="molecule type" value="Genomic_DNA"/>
</dbReference>
<evidence type="ECO:0000256" key="8">
    <source>
        <dbReference type="SAM" id="Phobius"/>
    </source>
</evidence>
<keyword evidence="8" id="KW-0812">Transmembrane</keyword>
<feature type="domain" description="Malectin" evidence="9">
    <location>
        <begin position="73"/>
        <end position="134"/>
    </location>
</feature>
<keyword evidence="3" id="KW-0808">Transferase</keyword>
<accession>A0A843UWH3</accession>
<organism evidence="10 11">
    <name type="scientific">Colocasia esculenta</name>
    <name type="common">Wild taro</name>
    <name type="synonym">Arum esculentum</name>
    <dbReference type="NCBI Taxonomy" id="4460"/>
    <lineage>
        <taxon>Eukaryota</taxon>
        <taxon>Viridiplantae</taxon>
        <taxon>Streptophyta</taxon>
        <taxon>Embryophyta</taxon>
        <taxon>Tracheophyta</taxon>
        <taxon>Spermatophyta</taxon>
        <taxon>Magnoliopsida</taxon>
        <taxon>Liliopsida</taxon>
        <taxon>Araceae</taxon>
        <taxon>Aroideae</taxon>
        <taxon>Colocasieae</taxon>
        <taxon>Colocasia</taxon>
    </lineage>
</organism>
<evidence type="ECO:0000256" key="1">
    <source>
        <dbReference type="ARBA" id="ARBA00012513"/>
    </source>
</evidence>
<keyword evidence="11" id="KW-1185">Reference proteome</keyword>
<dbReference type="EC" id="2.7.11.1" evidence="1"/>
<proteinExistence type="predicted"/>
<keyword evidence="8" id="KW-1133">Transmembrane helix</keyword>
<gene>
    <name evidence="10" type="ORF">Taro_017578</name>
</gene>
<evidence type="ECO:0000256" key="2">
    <source>
        <dbReference type="ARBA" id="ARBA00022553"/>
    </source>
</evidence>
<dbReference type="Gene3D" id="2.60.120.430">
    <property type="entry name" value="Galactose-binding lectin"/>
    <property type="match status" value="1"/>
</dbReference>